<keyword evidence="2" id="KW-0378">Hydrolase</keyword>
<evidence type="ECO:0000313" key="2">
    <source>
        <dbReference type="EMBL" id="RFU81578.1"/>
    </source>
</evidence>
<evidence type="ECO:0000313" key="3">
    <source>
        <dbReference type="Proteomes" id="UP000266272"/>
    </source>
</evidence>
<evidence type="ECO:0000259" key="1">
    <source>
        <dbReference type="Pfam" id="PF11790"/>
    </source>
</evidence>
<organism evidence="2 3">
    <name type="scientific">Trichoderma arundinaceum</name>
    <dbReference type="NCBI Taxonomy" id="490622"/>
    <lineage>
        <taxon>Eukaryota</taxon>
        <taxon>Fungi</taxon>
        <taxon>Dikarya</taxon>
        <taxon>Ascomycota</taxon>
        <taxon>Pezizomycotina</taxon>
        <taxon>Sordariomycetes</taxon>
        <taxon>Hypocreomycetidae</taxon>
        <taxon>Hypocreales</taxon>
        <taxon>Hypocreaceae</taxon>
        <taxon>Trichoderma</taxon>
    </lineage>
</organism>
<feature type="domain" description="Asl1-like glycosyl hydrolase catalytic" evidence="1">
    <location>
        <begin position="34"/>
        <end position="260"/>
    </location>
</feature>
<dbReference type="PANTHER" id="PTHR34154">
    <property type="entry name" value="ALKALI-SENSITIVE LINKAGE PROTEIN 1"/>
    <property type="match status" value="1"/>
</dbReference>
<dbReference type="Gene3D" id="3.20.20.80">
    <property type="entry name" value="Glycosidases"/>
    <property type="match status" value="1"/>
</dbReference>
<dbReference type="InterPro" id="IPR024655">
    <property type="entry name" value="Asl1_glyco_hydro_catalytic"/>
</dbReference>
<protein>
    <submittedName>
        <fullName evidence="2">Glycoside hydrolase</fullName>
    </submittedName>
</protein>
<dbReference type="PANTHER" id="PTHR34154:SF10">
    <property type="entry name" value="ASL1-LIKE GLYCOSYL HYDROLASE CATALYTIC DOMAIN-CONTAINING PROTEIN"/>
    <property type="match status" value="1"/>
</dbReference>
<gene>
    <name evidence="2" type="ORF">TARUN_625</name>
</gene>
<name>A0A395NZQ1_TRIAR</name>
<dbReference type="Proteomes" id="UP000266272">
    <property type="component" value="Unassembled WGS sequence"/>
</dbReference>
<dbReference type="AlphaFoldDB" id="A0A395NZQ1"/>
<dbReference type="InterPro" id="IPR017853">
    <property type="entry name" value="GH"/>
</dbReference>
<dbReference type="STRING" id="490622.A0A395NZQ1"/>
<dbReference type="SUPFAM" id="SSF51445">
    <property type="entry name" value="(Trans)glycosidases"/>
    <property type="match status" value="1"/>
</dbReference>
<proteinExistence type="predicted"/>
<dbReference type="GO" id="GO:0009277">
    <property type="term" value="C:fungal-type cell wall"/>
    <property type="evidence" value="ECO:0007669"/>
    <property type="project" value="TreeGrafter"/>
</dbReference>
<accession>A0A395NZQ1</accession>
<dbReference type="Pfam" id="PF11790">
    <property type="entry name" value="Glyco_hydro_cc"/>
    <property type="match status" value="1"/>
</dbReference>
<dbReference type="InterPro" id="IPR053183">
    <property type="entry name" value="ASL1"/>
</dbReference>
<dbReference type="GO" id="GO:0071966">
    <property type="term" value="P:fungal-type cell wall polysaccharide metabolic process"/>
    <property type="evidence" value="ECO:0007669"/>
    <property type="project" value="TreeGrafter"/>
</dbReference>
<keyword evidence="3" id="KW-1185">Reference proteome</keyword>
<comment type="caution">
    <text evidence="2">The sequence shown here is derived from an EMBL/GenBank/DDBJ whole genome shotgun (WGS) entry which is preliminary data.</text>
</comment>
<dbReference type="GO" id="GO:0016787">
    <property type="term" value="F:hydrolase activity"/>
    <property type="evidence" value="ECO:0007669"/>
    <property type="project" value="UniProtKB-KW"/>
</dbReference>
<dbReference type="OrthoDB" id="43654at2759"/>
<sequence length="263" mass="28663">MTPTHTQALVATVIPPPKLSGNKGVPPMNISKKGIAFSDANLANTFKAACPSCSWAYNWDSSAVLLTPNVNYVPMLWGISHLNGWDSHAQAAIANGAEALLSFNEPDNAEQANMSPIDAAILHNSYMNKYSTKALIGSPAVTNSDKPNEGIMWLKQFISACASLPGGCSIDFCAVHWYSDAQFADSLFRHLEAAYKVCGRPIWLTEYAAFGQDDKVMSFLETMIPRLDSLAYVHKYSYFMVSVNRLMSSSTSLSIIGQIYADT</sequence>
<dbReference type="EMBL" id="PXOA01000039">
    <property type="protein sequence ID" value="RFU81578.1"/>
    <property type="molecule type" value="Genomic_DNA"/>
</dbReference>
<reference evidence="2 3" key="1">
    <citation type="journal article" date="2018" name="PLoS Pathog.">
        <title>Evolution of structural diversity of trichothecenes, a family of toxins produced by plant pathogenic and entomopathogenic fungi.</title>
        <authorList>
            <person name="Proctor R.H."/>
            <person name="McCormick S.P."/>
            <person name="Kim H.S."/>
            <person name="Cardoza R.E."/>
            <person name="Stanley A.M."/>
            <person name="Lindo L."/>
            <person name="Kelly A."/>
            <person name="Brown D.W."/>
            <person name="Lee T."/>
            <person name="Vaughan M.M."/>
            <person name="Alexander N.J."/>
            <person name="Busman M."/>
            <person name="Gutierrez S."/>
        </authorList>
    </citation>
    <scope>NUCLEOTIDE SEQUENCE [LARGE SCALE GENOMIC DNA]</scope>
    <source>
        <strain evidence="2 3">IBT 40837</strain>
    </source>
</reference>